<reference evidence="5" key="1">
    <citation type="submission" date="2016-10" db="EMBL/GenBank/DDBJ databases">
        <authorList>
            <person name="Varghese N."/>
            <person name="Submissions S."/>
        </authorList>
    </citation>
    <scope>NUCLEOTIDE SEQUENCE [LARGE SCALE GENOMIC DNA]</scope>
    <source>
        <strain evidence="5">DSM 44232</strain>
    </source>
</reference>
<dbReference type="InterPro" id="IPR049704">
    <property type="entry name" value="Aminotrans_3_PPA_site"/>
</dbReference>
<proteinExistence type="inferred from homology"/>
<dbReference type="EMBL" id="FOYL01000008">
    <property type="protein sequence ID" value="SFR24946.1"/>
    <property type="molecule type" value="Genomic_DNA"/>
</dbReference>
<evidence type="ECO:0008006" key="6">
    <source>
        <dbReference type="Google" id="ProtNLM"/>
    </source>
</evidence>
<dbReference type="Gene3D" id="3.40.640.10">
    <property type="entry name" value="Type I PLP-dependent aspartate aminotransferase-like (Major domain)"/>
    <property type="match status" value="1"/>
</dbReference>
<dbReference type="Gene3D" id="3.90.1150.10">
    <property type="entry name" value="Aspartate Aminotransferase, domain 1"/>
    <property type="match status" value="1"/>
</dbReference>
<evidence type="ECO:0000256" key="3">
    <source>
        <dbReference type="RuleBase" id="RU003560"/>
    </source>
</evidence>
<dbReference type="NCBIfam" id="NF041821">
    <property type="entry name" value="daptide_amino"/>
    <property type="match status" value="1"/>
</dbReference>
<dbReference type="InterPro" id="IPR015424">
    <property type="entry name" value="PyrdxlP-dep_Trfase"/>
</dbReference>
<evidence type="ECO:0000256" key="2">
    <source>
        <dbReference type="ARBA" id="ARBA00022898"/>
    </source>
</evidence>
<dbReference type="GO" id="GO:0030170">
    <property type="term" value="F:pyridoxal phosphate binding"/>
    <property type="evidence" value="ECO:0007669"/>
    <property type="project" value="InterPro"/>
</dbReference>
<dbReference type="InterPro" id="IPR015422">
    <property type="entry name" value="PyrdxlP-dep_Trfase_small"/>
</dbReference>
<dbReference type="InterPro" id="IPR015421">
    <property type="entry name" value="PyrdxlP-dep_Trfase_major"/>
</dbReference>
<dbReference type="SUPFAM" id="SSF53383">
    <property type="entry name" value="PLP-dependent transferases"/>
    <property type="match status" value="1"/>
</dbReference>
<evidence type="ECO:0000313" key="4">
    <source>
        <dbReference type="EMBL" id="SFR24946.1"/>
    </source>
</evidence>
<dbReference type="PROSITE" id="PS00600">
    <property type="entry name" value="AA_TRANSFER_CLASS_3"/>
    <property type="match status" value="1"/>
</dbReference>
<comment type="similarity">
    <text evidence="1 3">Belongs to the class-III pyridoxal-phosphate-dependent aminotransferase family.</text>
</comment>
<dbReference type="Pfam" id="PF00202">
    <property type="entry name" value="Aminotran_3"/>
    <property type="match status" value="1"/>
</dbReference>
<dbReference type="PANTHER" id="PTHR43094">
    <property type="entry name" value="AMINOTRANSFERASE"/>
    <property type="match status" value="1"/>
</dbReference>
<dbReference type="InterPro" id="IPR049691">
    <property type="entry name" value="Daptide_aminotransferase"/>
</dbReference>
<keyword evidence="5" id="KW-1185">Reference proteome</keyword>
<sequence length="407" mass="43039">MRYPVWESLVVPSAYGRADRQAVSARGVRVRFADGTSALCATSGLWNANLGYGNPVIADAVHRSLLDSSYLTLFRGGHSPALRAAEALLRVCGPEHFGRVLFSTSGGAANDVMMKLVRHHQALRGEGQRRVVVGLKGSYHGLTYGSFGLTGERLGQDAYSVDQRHVRHVGSTAELMALFAREGHRIAAVVLEPVLGSGAYPVPVELLAALPGLRAEHGFLLVADEVATGFGRCGSFFASSSWAVRPDVLVTSKGLTNGTCAASALVVSHEVCEVFESADSMLVHGETQAGTPSSCAAIVATIEEMQRLNAVELGLANSLRLDGVLERLAQHPLVTGHRGAGCFRALELVPGVAQQVVESARRRGLIVQPGPDCVQLVPALIYGADEFDELEGLLLASLDVAGERVAC</sequence>
<dbReference type="PANTHER" id="PTHR43094:SF1">
    <property type="entry name" value="AMINOTRANSFERASE CLASS-III"/>
    <property type="match status" value="1"/>
</dbReference>
<dbReference type="PIRSF" id="PIRSF000521">
    <property type="entry name" value="Transaminase_4ab_Lys_Orn"/>
    <property type="match status" value="1"/>
</dbReference>
<gene>
    <name evidence="4" type="ORF">SAMN04488564_108154</name>
</gene>
<protein>
    <recommendedName>
        <fullName evidence="6">Adenosylmethionine-8-amino-7-oxononanoate aminotransferase</fullName>
    </recommendedName>
</protein>
<dbReference type="GO" id="GO:0008483">
    <property type="term" value="F:transaminase activity"/>
    <property type="evidence" value="ECO:0007669"/>
    <property type="project" value="InterPro"/>
</dbReference>
<dbReference type="OrthoDB" id="9801052at2"/>
<dbReference type="AlphaFoldDB" id="A0A1I6F4Q6"/>
<dbReference type="Proteomes" id="UP000198583">
    <property type="component" value="Unassembled WGS sequence"/>
</dbReference>
<name>A0A1I6F4Q6_9PSEU</name>
<keyword evidence="2 3" id="KW-0663">Pyridoxal phosphate</keyword>
<accession>A0A1I6F4Q6</accession>
<dbReference type="RefSeq" id="WP_093601008.1">
    <property type="nucleotide sequence ID" value="NZ_FOYL01000008.1"/>
</dbReference>
<evidence type="ECO:0000313" key="5">
    <source>
        <dbReference type="Proteomes" id="UP000198583"/>
    </source>
</evidence>
<dbReference type="STRING" id="84724.SAMN04488564_108154"/>
<organism evidence="4 5">
    <name type="scientific">Lentzea waywayandensis</name>
    <dbReference type="NCBI Taxonomy" id="84724"/>
    <lineage>
        <taxon>Bacteria</taxon>
        <taxon>Bacillati</taxon>
        <taxon>Actinomycetota</taxon>
        <taxon>Actinomycetes</taxon>
        <taxon>Pseudonocardiales</taxon>
        <taxon>Pseudonocardiaceae</taxon>
        <taxon>Lentzea</taxon>
    </lineage>
</organism>
<dbReference type="InterPro" id="IPR005814">
    <property type="entry name" value="Aminotrans_3"/>
</dbReference>
<evidence type="ECO:0000256" key="1">
    <source>
        <dbReference type="ARBA" id="ARBA00008954"/>
    </source>
</evidence>